<organism evidence="8 9">
    <name type="scientific">Sterolibacterium denitrificans</name>
    <dbReference type="NCBI Taxonomy" id="157592"/>
    <lineage>
        <taxon>Bacteria</taxon>
        <taxon>Pseudomonadati</taxon>
        <taxon>Pseudomonadota</taxon>
        <taxon>Betaproteobacteria</taxon>
        <taxon>Nitrosomonadales</taxon>
        <taxon>Sterolibacteriaceae</taxon>
        <taxon>Sterolibacterium</taxon>
    </lineage>
</organism>
<evidence type="ECO:0000256" key="4">
    <source>
        <dbReference type="ARBA" id="ARBA00022801"/>
    </source>
</evidence>
<evidence type="ECO:0000256" key="5">
    <source>
        <dbReference type="ARBA" id="ARBA00022833"/>
    </source>
</evidence>
<dbReference type="SUPFAM" id="SSF55486">
    <property type="entry name" value="Metalloproteases ('zincins'), catalytic domain"/>
    <property type="match status" value="1"/>
</dbReference>
<dbReference type="OrthoDB" id="9773538at2"/>
<dbReference type="Pfam" id="PF01432">
    <property type="entry name" value="Peptidase_M3"/>
    <property type="match status" value="1"/>
</dbReference>
<keyword evidence="3 7" id="KW-0479">Metal-binding</keyword>
<dbReference type="PANTHER" id="PTHR11804">
    <property type="entry name" value="PROTEASE M3 THIMET OLIGOPEPTIDASE-RELATED"/>
    <property type="match status" value="1"/>
</dbReference>
<sequence>MIFAPALRRRLTCGFAVALLCVLPSLSAQADTIARPTLPLWNAATLTQVCNDGLVELQRQVDALANLPLDAVAIHADTDTKTFFPAWNALQIRLEDIENPVYLLNNVSPDPAVRAAAESCLLEYNRFGSALYQNAAIYQRVRAVVPRDAVDAKLKKDLLEAFEDTGVALPVDKQARMKQILERLELIRQEFDRNIRDNDTRLSFTPTEVVGLPPAYLERAARDAQGNYLLGFGYPEYVPFMENAEDEAARRRYQFAFVNRGGPRNLELLDEVVALRHKMAGLYGLPSYADFVIRRRMAGTPAAVRDFLAEVQTQVRQVELDDLAELRQAKVEHTGKPLAQVQLQRWDVSYYQERLKRERYSVDQEALRRYFPSEAAFAWAMDISAQLYGIEFRAAGKAVAVWHPEVRYYDVIDGKTGELLGGIYLDPYPREGKYSHAAAFGVRGASRLAGRTPISVLVTNFDRQGLNFNELETLVHEFGHVMHGVLSRTRYVDHAGTRVETDFVEAPSQMYEEWAHRLESVGRIAGFCADRGCKPVDAEMMQRLNAARNFGRGIHYARQHLYASYDMALYGPQPGAALAVWQRMEAATPLGHTPDTAFPGQFSHIIRGYGAGYYGYMWSEVLALDMLSQYGDNLMNPAVGQRFRREILERGGERSGAEMARNFLGRAPSPQAFFAEIAGRRQQ</sequence>
<dbReference type="GO" id="GO:0004222">
    <property type="term" value="F:metalloendopeptidase activity"/>
    <property type="evidence" value="ECO:0007669"/>
    <property type="project" value="InterPro"/>
</dbReference>
<comment type="cofactor">
    <cofactor evidence="7">
        <name>Zn(2+)</name>
        <dbReference type="ChEBI" id="CHEBI:29105"/>
    </cofactor>
    <text evidence="7">Binds 1 zinc ion.</text>
</comment>
<proteinExistence type="inferred from homology"/>
<evidence type="ECO:0000256" key="3">
    <source>
        <dbReference type="ARBA" id="ARBA00022723"/>
    </source>
</evidence>
<dbReference type="RefSeq" id="WP_067169616.1">
    <property type="nucleotide sequence ID" value="NZ_LFZK01000001.1"/>
</dbReference>
<keyword evidence="6 7" id="KW-0482">Metalloprotease</keyword>
<dbReference type="GO" id="GO:0046872">
    <property type="term" value="F:metal ion binding"/>
    <property type="evidence" value="ECO:0007669"/>
    <property type="project" value="UniProtKB-UniRule"/>
</dbReference>
<name>A0A656Z805_9PROT</name>
<dbReference type="CDD" id="cd06455">
    <property type="entry name" value="M3A_TOP"/>
    <property type="match status" value="1"/>
</dbReference>
<dbReference type="InterPro" id="IPR024077">
    <property type="entry name" value="Neurolysin/TOP_dom2"/>
</dbReference>
<evidence type="ECO:0000313" key="8">
    <source>
        <dbReference type="EMBL" id="KYC29183.1"/>
    </source>
</evidence>
<comment type="similarity">
    <text evidence="1 7">Belongs to the peptidase M3 family.</text>
</comment>
<evidence type="ECO:0000313" key="9">
    <source>
        <dbReference type="Proteomes" id="UP000243416"/>
    </source>
</evidence>
<comment type="caution">
    <text evidence="8">The sequence shown here is derived from an EMBL/GenBank/DDBJ whole genome shotgun (WGS) entry which is preliminary data.</text>
</comment>
<evidence type="ECO:0000256" key="6">
    <source>
        <dbReference type="ARBA" id="ARBA00023049"/>
    </source>
</evidence>
<dbReference type="AlphaFoldDB" id="A0A656Z805"/>
<dbReference type="InterPro" id="IPR001567">
    <property type="entry name" value="Pept_M3A_M3B_dom"/>
</dbReference>
<dbReference type="PANTHER" id="PTHR11804:SF84">
    <property type="entry name" value="SACCHAROLYSIN"/>
    <property type="match status" value="1"/>
</dbReference>
<dbReference type="Gene3D" id="1.10.1370.10">
    <property type="entry name" value="Neurolysin, domain 3"/>
    <property type="match status" value="1"/>
</dbReference>
<evidence type="ECO:0000256" key="1">
    <source>
        <dbReference type="ARBA" id="ARBA00006040"/>
    </source>
</evidence>
<reference evidence="8 9" key="1">
    <citation type="journal article" date="2016" name="ISME J.">
        <title>Integrated multi-omics analyses reveal the biochemical mechanisms and phylogenetic relevance of anaerobic androgen biodegradation in the environment.</title>
        <authorList>
            <person name="Yang F.C."/>
            <person name="Chen Y.L."/>
            <person name="Tang S.L."/>
            <person name="Yu C.P."/>
            <person name="Wang P.H."/>
            <person name="Ismail W."/>
            <person name="Wang C.H."/>
            <person name="Ding J.Y."/>
            <person name="Yang C.Y."/>
            <person name="Yang C.Y."/>
            <person name="Chiang Y.R."/>
        </authorList>
    </citation>
    <scope>NUCLEOTIDE SEQUENCE [LARGE SCALE GENOMIC DNA]</scope>
    <source>
        <strain evidence="8 9">DSM 13999</strain>
    </source>
</reference>
<dbReference type="GO" id="GO:0006518">
    <property type="term" value="P:peptide metabolic process"/>
    <property type="evidence" value="ECO:0007669"/>
    <property type="project" value="TreeGrafter"/>
</dbReference>
<protein>
    <submittedName>
        <fullName evidence="8">Zn-dependent oligopeptidase</fullName>
    </submittedName>
</protein>
<dbReference type="InterPro" id="IPR024079">
    <property type="entry name" value="MetalloPept_cat_dom_sf"/>
</dbReference>
<evidence type="ECO:0000256" key="2">
    <source>
        <dbReference type="ARBA" id="ARBA00022670"/>
    </source>
</evidence>
<gene>
    <name evidence="8" type="ORF">ACY05_01040</name>
</gene>
<keyword evidence="2 7" id="KW-0645">Protease</keyword>
<dbReference type="Proteomes" id="UP000243416">
    <property type="component" value="Unassembled WGS sequence"/>
</dbReference>
<dbReference type="EMBL" id="LFZK01000001">
    <property type="protein sequence ID" value="KYC29183.1"/>
    <property type="molecule type" value="Genomic_DNA"/>
</dbReference>
<dbReference type="GO" id="GO:0006508">
    <property type="term" value="P:proteolysis"/>
    <property type="evidence" value="ECO:0007669"/>
    <property type="project" value="UniProtKB-KW"/>
</dbReference>
<evidence type="ECO:0000256" key="7">
    <source>
        <dbReference type="RuleBase" id="RU003435"/>
    </source>
</evidence>
<accession>A0A656Z805</accession>
<keyword evidence="5 7" id="KW-0862">Zinc</keyword>
<keyword evidence="9" id="KW-1185">Reference proteome</keyword>
<dbReference type="InterPro" id="IPR045090">
    <property type="entry name" value="Pept_M3A_M3B"/>
</dbReference>
<keyword evidence="4 7" id="KW-0378">Hydrolase</keyword>
<dbReference type="Gene3D" id="3.40.390.10">
    <property type="entry name" value="Collagenase (Catalytic Domain)"/>
    <property type="match status" value="1"/>
</dbReference>